<accession>A0A9E2KK40</accession>
<evidence type="ECO:0000313" key="2">
    <source>
        <dbReference type="EMBL" id="MBU3819342.1"/>
    </source>
</evidence>
<evidence type="ECO:0000259" key="1">
    <source>
        <dbReference type="Pfam" id="PF12183"/>
    </source>
</evidence>
<protein>
    <recommendedName>
        <fullName evidence="1">Restriction endonuclease type II NotI domain-containing protein</fullName>
    </recommendedName>
</protein>
<dbReference type="Proteomes" id="UP000824178">
    <property type="component" value="Unassembled WGS sequence"/>
</dbReference>
<dbReference type="InterPro" id="IPR022009">
    <property type="entry name" value="Resctriction_endonuc_II_NotI"/>
</dbReference>
<comment type="caution">
    <text evidence="2">The sequence shown here is derived from an EMBL/GenBank/DDBJ whole genome shotgun (WGS) entry which is preliminary data.</text>
</comment>
<organism evidence="2 3">
    <name type="scientific">Candidatus Faecalibacterium intestinavium</name>
    <dbReference type="NCBI Taxonomy" id="2838580"/>
    <lineage>
        <taxon>Bacteria</taxon>
        <taxon>Bacillati</taxon>
        <taxon>Bacillota</taxon>
        <taxon>Clostridia</taxon>
        <taxon>Eubacteriales</taxon>
        <taxon>Oscillospiraceae</taxon>
        <taxon>Faecalibacterium</taxon>
    </lineage>
</organism>
<feature type="domain" description="Restriction endonuclease type II NotI" evidence="1">
    <location>
        <begin position="24"/>
        <end position="206"/>
    </location>
</feature>
<dbReference type="EMBL" id="JAHLFH010000060">
    <property type="protein sequence ID" value="MBU3819342.1"/>
    <property type="molecule type" value="Genomic_DNA"/>
</dbReference>
<dbReference type="Pfam" id="PF12183">
    <property type="entry name" value="NotI"/>
    <property type="match status" value="1"/>
</dbReference>
<proteinExistence type="predicted"/>
<dbReference type="AlphaFoldDB" id="A0A9E2KK40"/>
<reference evidence="2" key="1">
    <citation type="journal article" date="2021" name="PeerJ">
        <title>Extensive microbial diversity within the chicken gut microbiome revealed by metagenomics and culture.</title>
        <authorList>
            <person name="Gilroy R."/>
            <person name="Ravi A."/>
            <person name="Getino M."/>
            <person name="Pursley I."/>
            <person name="Horton D.L."/>
            <person name="Alikhan N.F."/>
            <person name="Baker D."/>
            <person name="Gharbi K."/>
            <person name="Hall N."/>
            <person name="Watson M."/>
            <person name="Adriaenssens E.M."/>
            <person name="Foster-Nyarko E."/>
            <person name="Jarju S."/>
            <person name="Secka A."/>
            <person name="Antonio M."/>
            <person name="Oren A."/>
            <person name="Chaudhuri R.R."/>
            <person name="La Ragione R."/>
            <person name="Hildebrand F."/>
            <person name="Pallen M.J."/>
        </authorList>
    </citation>
    <scope>NUCLEOTIDE SEQUENCE</scope>
    <source>
        <strain evidence="2">742</strain>
    </source>
</reference>
<name>A0A9E2KK40_9FIRM</name>
<reference evidence="2" key="2">
    <citation type="submission" date="2021-04" db="EMBL/GenBank/DDBJ databases">
        <authorList>
            <person name="Gilroy R."/>
        </authorList>
    </citation>
    <scope>NUCLEOTIDE SEQUENCE</scope>
    <source>
        <strain evidence="2">742</strain>
    </source>
</reference>
<evidence type="ECO:0000313" key="3">
    <source>
        <dbReference type="Proteomes" id="UP000824178"/>
    </source>
</evidence>
<sequence>MSGYISEFFGYRAEDLSDTALQNISRQVCPFLSSYCTKALGDKATRTLSGVCSIRQVSPGSPSVICCPNRIYAENYKMLSIIGQQAFGQRYNLYSGRLALARAKEENGAVAVFGHGWGGELPLPKRKGKGSYYVDWILARLDGSAELAEFTAIEVQTIDTTGSYQNARRKLLENRTIEKDTVGLNWENVSKRIIPQIIYKGQVLQREELCRSGLYFVCPKPVYDRVLERLGGKEKLPQFPTQPAAIHFVAYDYLPGVPVTDGMIRPLGVIEEYCTTVYKVQEAFSAVDLPDQNVYRDAIRRSLYG</sequence>
<gene>
    <name evidence="2" type="ORF">H9864_03080</name>
</gene>